<dbReference type="InterPro" id="IPR000531">
    <property type="entry name" value="Beta-barrel_TonB"/>
</dbReference>
<dbReference type="InterPro" id="IPR036942">
    <property type="entry name" value="Beta-barrel_TonB_sf"/>
</dbReference>
<dbReference type="EMBL" id="CP024608">
    <property type="protein sequence ID" value="ATQ78121.1"/>
    <property type="molecule type" value="Genomic_DNA"/>
</dbReference>
<keyword evidence="6 14" id="KW-0732">Signal</keyword>
<evidence type="ECO:0000256" key="10">
    <source>
        <dbReference type="ARBA" id="ARBA00023170"/>
    </source>
</evidence>
<evidence type="ECO:0000256" key="9">
    <source>
        <dbReference type="ARBA" id="ARBA00023136"/>
    </source>
</evidence>
<reference evidence="17" key="1">
    <citation type="submission" date="2017-10" db="EMBL/GenBank/DDBJ databases">
        <title>Massilia psychrophilum sp. nov., a novel purple-pigmented bacterium isolated from Tianshan glacier, Xinjiang Municipality, China.</title>
        <authorList>
            <person name="Wang H."/>
        </authorList>
    </citation>
    <scope>NUCLEOTIDE SEQUENCE [LARGE SCALE GENOMIC DNA]</scope>
    <source>
        <strain evidence="17">B2</strain>
    </source>
</reference>
<name>A0A2D2DT10_9BURK</name>
<keyword evidence="4 12" id="KW-1134">Transmembrane beta strand</keyword>
<dbReference type="SUPFAM" id="SSF56935">
    <property type="entry name" value="Porins"/>
    <property type="match status" value="1"/>
</dbReference>
<feature type="chain" id="PRO_5013944529" evidence="14">
    <location>
        <begin position="25"/>
        <end position="759"/>
    </location>
</feature>
<evidence type="ECO:0000256" key="4">
    <source>
        <dbReference type="ARBA" id="ARBA00022452"/>
    </source>
</evidence>
<dbReference type="AlphaFoldDB" id="A0A2D2DT10"/>
<evidence type="ECO:0000256" key="1">
    <source>
        <dbReference type="ARBA" id="ARBA00004571"/>
    </source>
</evidence>
<evidence type="ECO:0000256" key="2">
    <source>
        <dbReference type="ARBA" id="ARBA00009810"/>
    </source>
</evidence>
<comment type="subcellular location">
    <subcellularLocation>
        <location evidence="1 12">Cell outer membrane</location>
        <topology evidence="1 12">Multi-pass membrane protein</topology>
    </subcellularLocation>
</comment>
<organism evidence="17 18">
    <name type="scientific">Massilia violaceinigra</name>
    <dbReference type="NCBI Taxonomy" id="2045208"/>
    <lineage>
        <taxon>Bacteria</taxon>
        <taxon>Pseudomonadati</taxon>
        <taxon>Pseudomonadota</taxon>
        <taxon>Betaproteobacteria</taxon>
        <taxon>Burkholderiales</taxon>
        <taxon>Oxalobacteraceae</taxon>
        <taxon>Telluria group</taxon>
        <taxon>Massilia</taxon>
    </lineage>
</organism>
<evidence type="ECO:0000256" key="7">
    <source>
        <dbReference type="ARBA" id="ARBA00023065"/>
    </source>
</evidence>
<dbReference type="Proteomes" id="UP000229897">
    <property type="component" value="Chromosome"/>
</dbReference>
<dbReference type="InterPro" id="IPR012910">
    <property type="entry name" value="Plug_dom"/>
</dbReference>
<dbReference type="GO" id="GO:0009279">
    <property type="term" value="C:cell outer membrane"/>
    <property type="evidence" value="ECO:0007669"/>
    <property type="project" value="UniProtKB-SubCell"/>
</dbReference>
<feature type="domain" description="TonB-dependent receptor plug" evidence="16">
    <location>
        <begin position="47"/>
        <end position="160"/>
    </location>
</feature>
<dbReference type="GO" id="GO:0015344">
    <property type="term" value="F:siderophore uptake transmembrane transporter activity"/>
    <property type="evidence" value="ECO:0007669"/>
    <property type="project" value="TreeGrafter"/>
</dbReference>
<keyword evidence="9 12" id="KW-0472">Membrane</keyword>
<dbReference type="Pfam" id="PF07715">
    <property type="entry name" value="Plug"/>
    <property type="match status" value="1"/>
</dbReference>
<keyword evidence="3 12" id="KW-0813">Transport</keyword>
<dbReference type="InterPro" id="IPR037066">
    <property type="entry name" value="Plug_dom_sf"/>
</dbReference>
<gene>
    <name evidence="17" type="ORF">CR152_29125</name>
</gene>
<evidence type="ECO:0000256" key="11">
    <source>
        <dbReference type="ARBA" id="ARBA00023237"/>
    </source>
</evidence>
<dbReference type="Gene3D" id="2.170.130.10">
    <property type="entry name" value="TonB-dependent receptor, plug domain"/>
    <property type="match status" value="1"/>
</dbReference>
<dbReference type="Pfam" id="PF00593">
    <property type="entry name" value="TonB_dep_Rec_b-barrel"/>
    <property type="match status" value="1"/>
</dbReference>
<dbReference type="PANTHER" id="PTHR30069">
    <property type="entry name" value="TONB-DEPENDENT OUTER MEMBRANE RECEPTOR"/>
    <property type="match status" value="1"/>
</dbReference>
<dbReference type="RefSeq" id="WP_099880870.1">
    <property type="nucleotide sequence ID" value="NZ_CP024608.1"/>
</dbReference>
<protein>
    <submittedName>
        <fullName evidence="17">TonB-dependent receptor</fullName>
    </submittedName>
</protein>
<accession>A0A2D2DT10</accession>
<evidence type="ECO:0000256" key="3">
    <source>
        <dbReference type="ARBA" id="ARBA00022448"/>
    </source>
</evidence>
<evidence type="ECO:0000313" key="18">
    <source>
        <dbReference type="Proteomes" id="UP000229897"/>
    </source>
</evidence>
<comment type="similarity">
    <text evidence="2 12 13">Belongs to the TonB-dependent receptor family.</text>
</comment>
<keyword evidence="5 12" id="KW-0812">Transmembrane</keyword>
<evidence type="ECO:0000256" key="6">
    <source>
        <dbReference type="ARBA" id="ARBA00022729"/>
    </source>
</evidence>
<dbReference type="KEGG" id="mass:CR152_29125"/>
<dbReference type="GO" id="GO:0044718">
    <property type="term" value="P:siderophore transmembrane transport"/>
    <property type="evidence" value="ECO:0007669"/>
    <property type="project" value="TreeGrafter"/>
</dbReference>
<dbReference type="PROSITE" id="PS52016">
    <property type="entry name" value="TONB_DEPENDENT_REC_3"/>
    <property type="match status" value="1"/>
</dbReference>
<dbReference type="PANTHER" id="PTHR30069:SF53">
    <property type="entry name" value="COLICIN I RECEPTOR-RELATED"/>
    <property type="match status" value="1"/>
</dbReference>
<evidence type="ECO:0000256" key="5">
    <source>
        <dbReference type="ARBA" id="ARBA00022692"/>
    </source>
</evidence>
<evidence type="ECO:0000259" key="15">
    <source>
        <dbReference type="Pfam" id="PF00593"/>
    </source>
</evidence>
<dbReference type="InterPro" id="IPR039426">
    <property type="entry name" value="TonB-dep_rcpt-like"/>
</dbReference>
<sequence>MKTLFTSAPALGILLACTSNLAQATHTPVKLPAVTINGGRPSSLPTQIPTTIESISGAQVEQRINATDSEDALKYFPSLNVRKRYIGDYDHAVLASRASGTGNSARSLVYADGILLSNLLGNGATFTPRWGMVSPEEIERVDVLYGPFSAAYPGNSAGAVVDFQTRMPARLEAHVKLSAFSQRYRQYATDDRFGGGQGSASVGNRQGAWSWWVDVSRLDSRGQPIGFANKLVSTGVNSAAGLPVTGAVADKNSANKDWLIIGTTGQSHTVQDHAKIKLAYDVTPVLRASYTLGWWGNDAHRAAKTYLVDAAGAPVCRGDANGFINIGGKRYELKPSDLAPAIGKLEHLMHGFSLKQHSKGVWDWEIAASKYDYAMDQVRTPVVPVASIGQAGRGNVTDMEGSGWTTLALKGIWRPTPAHIVDMGVQSDSAALRTRVFSGSDWIRAGDGATVSTFNGNTRLQSVYAQDTWRFAPQWKTTLGMRLERWSAYGGEVSNAASVTPLPFGERVDTSWSPKAALAWQVTHDWALKGSAGRAVRNPTAAELFQGSIVDQQIVNRDPNLRAERSWTGELSAERMTSDSSLRATLFHETTRDALYSQPLTSFVNTVQNVDKIRTNGLEMAWQGDDVVVHGLTINSSLTYADSTITQNRAFAASVGKRQPRVPQWRANLLTTYHLGRDWVGSVGVRYSGKQYGTLDNTDPNGATYMGVSDYLVADLRVRYKISKQWSAALGIDNVNNARYWAFHPYTQRTAVAELRFDL</sequence>
<evidence type="ECO:0000256" key="14">
    <source>
        <dbReference type="SAM" id="SignalP"/>
    </source>
</evidence>
<feature type="signal peptide" evidence="14">
    <location>
        <begin position="1"/>
        <end position="24"/>
    </location>
</feature>
<evidence type="ECO:0000259" key="16">
    <source>
        <dbReference type="Pfam" id="PF07715"/>
    </source>
</evidence>
<keyword evidence="18" id="KW-1185">Reference proteome</keyword>
<evidence type="ECO:0000256" key="12">
    <source>
        <dbReference type="PROSITE-ProRule" id="PRU01360"/>
    </source>
</evidence>
<evidence type="ECO:0000256" key="8">
    <source>
        <dbReference type="ARBA" id="ARBA00023077"/>
    </source>
</evidence>
<keyword evidence="10 17" id="KW-0675">Receptor</keyword>
<keyword evidence="11 12" id="KW-0998">Cell outer membrane</keyword>
<evidence type="ECO:0000256" key="13">
    <source>
        <dbReference type="RuleBase" id="RU003357"/>
    </source>
</evidence>
<evidence type="ECO:0000313" key="17">
    <source>
        <dbReference type="EMBL" id="ATQ78121.1"/>
    </source>
</evidence>
<feature type="domain" description="TonB-dependent receptor-like beta-barrel" evidence="15">
    <location>
        <begin position="431"/>
        <end position="735"/>
    </location>
</feature>
<keyword evidence="8 13" id="KW-0798">TonB box</keyword>
<proteinExistence type="inferred from homology"/>
<keyword evidence="7" id="KW-0406">Ion transport</keyword>
<dbReference type="CDD" id="cd01347">
    <property type="entry name" value="ligand_gated_channel"/>
    <property type="match status" value="1"/>
</dbReference>
<dbReference type="Gene3D" id="2.40.170.20">
    <property type="entry name" value="TonB-dependent receptor, beta-barrel domain"/>
    <property type="match status" value="1"/>
</dbReference>
<dbReference type="PROSITE" id="PS51257">
    <property type="entry name" value="PROKAR_LIPOPROTEIN"/>
    <property type="match status" value="1"/>
</dbReference>
<dbReference type="OrthoDB" id="9760620at2"/>